<organism evidence="3 4">
    <name type="scientific">Herbinix hemicellulosilytica</name>
    <dbReference type="NCBI Taxonomy" id="1564487"/>
    <lineage>
        <taxon>Bacteria</taxon>
        <taxon>Bacillati</taxon>
        <taxon>Bacillota</taxon>
        <taxon>Clostridia</taxon>
        <taxon>Lachnospirales</taxon>
        <taxon>Lachnospiraceae</taxon>
        <taxon>Herbinix</taxon>
    </lineage>
</organism>
<dbReference type="Gene3D" id="2.60.40.1220">
    <property type="match status" value="1"/>
</dbReference>
<evidence type="ECO:0000313" key="3">
    <source>
        <dbReference type="EMBL" id="CRZ35644.1"/>
    </source>
</evidence>
<gene>
    <name evidence="3" type="ORF">HHT355_2458</name>
</gene>
<dbReference type="InterPro" id="IPR032812">
    <property type="entry name" value="SbsA_Ig"/>
</dbReference>
<accession>A0A0H5SJH2</accession>
<dbReference type="OrthoDB" id="1986557at2"/>
<keyword evidence="4" id="KW-1185">Reference proteome</keyword>
<feature type="domain" description="SbsA Ig-like" evidence="2">
    <location>
        <begin position="32"/>
        <end position="111"/>
    </location>
</feature>
<name>A0A0H5SJH2_HERHM</name>
<dbReference type="AlphaFoldDB" id="A0A0H5SJH2"/>
<sequence>MPNYITIESVSGGGRNLIRQDFRQRTNQFVWRIKFSIPLNPSTVNNKNVYITTENNTPLLTNIRYDSVNNYIEIEPLEPYSSNESYILHVTTNVESKNRKRLPNEITLQFKI</sequence>
<dbReference type="Pfam" id="PF13205">
    <property type="entry name" value="Big_5"/>
    <property type="match status" value="1"/>
</dbReference>
<keyword evidence="1" id="KW-0732">Signal</keyword>
<protein>
    <recommendedName>
        <fullName evidence="2">SbsA Ig-like domain-containing protein</fullName>
    </recommendedName>
</protein>
<dbReference type="RefSeq" id="WP_103203720.1">
    <property type="nucleotide sequence ID" value="NZ_CVTD020000027.1"/>
</dbReference>
<reference evidence="3 4" key="1">
    <citation type="submission" date="2015-06" db="EMBL/GenBank/DDBJ databases">
        <authorList>
            <person name="Wibberg Daniel"/>
        </authorList>
    </citation>
    <scope>NUCLEOTIDE SEQUENCE [LARGE SCALE GENOMIC DNA]</scope>
    <source>
        <strain evidence="3 4">T3/55T</strain>
    </source>
</reference>
<proteinExistence type="predicted"/>
<dbReference type="Proteomes" id="UP000236497">
    <property type="component" value="Unassembled WGS sequence"/>
</dbReference>
<evidence type="ECO:0000256" key="1">
    <source>
        <dbReference type="ARBA" id="ARBA00022729"/>
    </source>
</evidence>
<dbReference type="InterPro" id="IPR014755">
    <property type="entry name" value="Cu-Rt/internalin_Ig-like"/>
</dbReference>
<evidence type="ECO:0000313" key="4">
    <source>
        <dbReference type="Proteomes" id="UP000236497"/>
    </source>
</evidence>
<evidence type="ECO:0000259" key="2">
    <source>
        <dbReference type="Pfam" id="PF13205"/>
    </source>
</evidence>
<dbReference type="EMBL" id="CVTD020000027">
    <property type="protein sequence ID" value="CRZ35644.1"/>
    <property type="molecule type" value="Genomic_DNA"/>
</dbReference>